<name>A0ABS1LSJ9_9MICO</name>
<dbReference type="Gene3D" id="2.60.40.10">
    <property type="entry name" value="Immunoglobulins"/>
    <property type="match status" value="1"/>
</dbReference>
<sequence length="1190" mass="127083">MRITTRRDRPRGRWRSTAAAVGAAVLCGTLLTSPGAAAEETAAAPPQIVRSTSDAGFLHPGVGLTADNLENARTQVLAGVEPWASYYAAMTETRYASRTYTAQNAGASDDEPRTDAYDSAGMRSRALNDGVGALTQALEYVITGDEVYLANALHVIRTWSSMDPDKYEYFADAHIHTGEPLYKLLAAAEIIRSTSPASDTLDGYDLRWTDRDQQRIEDNLIHPVLDTFLFSQNRLWNQHTYGVVGMIAAAIFLDDADLYAERVEWYTVNSTYTSEHTINGGDVNGALASLFRVIDADDPLNTYGRDFVEHVEMGRDQAHAAGDVDILTTIARIVNNQGTRLDPVAGTVSTAADAVTPYEFLDNRTLAGGEVFDAFMMGEDVPFIDTSGGSGKLSQAYRGRLIDPANELYYQYKYVAGVDVETEAPHVAEAYAHRDGPIYHNGTGVANFWNLRGSDFNAAEYWVAFPPQLAEENITVPSPADTPELDVARLGHTVGGGAQAGTDDDGTGYVRLDAAAGDGYVAVRRAVWPGRDGTALVGFRVRTDATATLQVGPTSDAGAPATVQLPDTGGEWRYVTLDIDQATYPVSPVGSNIVFLRAAGDNAAVDVAGVLARANGTLAPAVFDDGPSLSVVTVAGEPFVRPLPTSGGEPVTLTLQDAPSSASLTSDGKLTWTPGADDVGTHRLVVVASHEQTDTALPVEITVAADRDAAIAVSLDGLQDPATYTATSWLDVATARDAAQAGIGDADPAGFAALLDDLRIAVDGLALLDPRLPDGTLDFSGIVTAPLSTPTLVALTDGDNQTTWGDQRVPSIVLDLGIGYRVRADAFGFLARDTFPNRAEGTNVYGSDDGETWTLLTEHPNAGDDVDIERVPVREDVRDTPFRYLKLQVDEPGVPTDPAYPGIWTLADFRIDGERTEVDLDTVLELAGAVDLTPYSRASRILFTREVHDVRVAAHRHSADRRALAARLLRAWDLLEPAPVGTAELQPGWVTASTRSWDGSKDAAGNGWAMFDGDPATYTDTTQHSGWVTVIPDDGSTLTVATVRFLPRSGYASRANGVEFQGSGDGGQTWETLATVDGVSDVTWQEIVLDQPVTVGALRVLAPSGNTNLAEVELVRQIVDTTAVRLYLDETDGLDEDDWTHGTWAKLAAAREAGAAVVAQGADPTQEEADEAAEALAEAVDCLRPTRGRD</sequence>
<organism evidence="3 4">
    <name type="scientific">Myceligenerans indicum</name>
    <dbReference type="NCBI Taxonomy" id="2593663"/>
    <lineage>
        <taxon>Bacteria</taxon>
        <taxon>Bacillati</taxon>
        <taxon>Actinomycetota</taxon>
        <taxon>Actinomycetes</taxon>
        <taxon>Micrococcales</taxon>
        <taxon>Promicromonosporaceae</taxon>
        <taxon>Myceligenerans</taxon>
    </lineage>
</organism>
<dbReference type="SUPFAM" id="SSF48230">
    <property type="entry name" value="Chondroitin AC/alginate lyase"/>
    <property type="match status" value="1"/>
</dbReference>
<dbReference type="Gene3D" id="1.50.10.100">
    <property type="entry name" value="Chondroitin AC/alginate lyase"/>
    <property type="match status" value="1"/>
</dbReference>
<dbReference type="InterPro" id="IPR008929">
    <property type="entry name" value="Chondroitin_lyas"/>
</dbReference>
<dbReference type="Gene3D" id="2.60.120.260">
    <property type="entry name" value="Galactose-binding domain-like"/>
    <property type="match status" value="2"/>
</dbReference>
<evidence type="ECO:0000259" key="2">
    <source>
        <dbReference type="PROSITE" id="PS50022"/>
    </source>
</evidence>
<dbReference type="SUPFAM" id="SSF49785">
    <property type="entry name" value="Galactose-binding domain-like"/>
    <property type="match status" value="1"/>
</dbReference>
<accession>A0ABS1LSJ9</accession>
<feature type="chain" id="PRO_5045875388" description="F5/8 type C domain-containing protein" evidence="1">
    <location>
        <begin position="39"/>
        <end position="1190"/>
    </location>
</feature>
<dbReference type="Pfam" id="PF00754">
    <property type="entry name" value="F5_F8_type_C"/>
    <property type="match status" value="1"/>
</dbReference>
<comment type="caution">
    <text evidence="3">The sequence shown here is derived from an EMBL/GenBank/DDBJ whole genome shotgun (WGS) entry which is preliminary data.</text>
</comment>
<dbReference type="EMBL" id="JABBYC010000082">
    <property type="protein sequence ID" value="MBL0888783.1"/>
    <property type="molecule type" value="Genomic_DNA"/>
</dbReference>
<evidence type="ECO:0000313" key="3">
    <source>
        <dbReference type="EMBL" id="MBL0888783.1"/>
    </source>
</evidence>
<keyword evidence="4" id="KW-1185">Reference proteome</keyword>
<evidence type="ECO:0000256" key="1">
    <source>
        <dbReference type="SAM" id="SignalP"/>
    </source>
</evidence>
<dbReference type="SUPFAM" id="SSF49313">
    <property type="entry name" value="Cadherin-like"/>
    <property type="match status" value="1"/>
</dbReference>
<dbReference type="RefSeq" id="WP_201851259.1">
    <property type="nucleotide sequence ID" value="NZ_JABBYC010000082.1"/>
</dbReference>
<protein>
    <recommendedName>
        <fullName evidence="2">F5/8 type C domain-containing protein</fullName>
    </recommendedName>
</protein>
<feature type="signal peptide" evidence="1">
    <location>
        <begin position="1"/>
        <end position="38"/>
    </location>
</feature>
<evidence type="ECO:0000313" key="4">
    <source>
        <dbReference type="Proteomes" id="UP000675409"/>
    </source>
</evidence>
<dbReference type="InterPro" id="IPR015919">
    <property type="entry name" value="Cadherin-like_sf"/>
</dbReference>
<feature type="domain" description="F5/8 type C" evidence="2">
    <location>
        <begin position="760"/>
        <end position="854"/>
    </location>
</feature>
<reference evidence="3 4" key="1">
    <citation type="journal article" date="2021" name="Arch. Microbiol.">
        <title>Myceligenerans indicum sp. nov., an actinobacterium isolated from mangrove sediment of Sundarbans, India.</title>
        <authorList>
            <person name="Asha K."/>
            <person name="Bhadury P."/>
        </authorList>
    </citation>
    <scope>NUCLEOTIDE SEQUENCE [LARGE SCALE GENOMIC DNA]</scope>
    <source>
        <strain evidence="3 4">I2</strain>
    </source>
</reference>
<gene>
    <name evidence="3" type="ORF">HGK34_21315</name>
</gene>
<proteinExistence type="predicted"/>
<dbReference type="InterPro" id="IPR008979">
    <property type="entry name" value="Galactose-bd-like_sf"/>
</dbReference>
<dbReference type="Proteomes" id="UP000675409">
    <property type="component" value="Unassembled WGS sequence"/>
</dbReference>
<dbReference type="Gene3D" id="1.20.1270.90">
    <property type="entry name" value="AF1782-like"/>
    <property type="match status" value="1"/>
</dbReference>
<dbReference type="PROSITE" id="PS50022">
    <property type="entry name" value="FA58C_3"/>
    <property type="match status" value="1"/>
</dbReference>
<keyword evidence="1" id="KW-0732">Signal</keyword>
<dbReference type="InterPro" id="IPR013783">
    <property type="entry name" value="Ig-like_fold"/>
</dbReference>
<dbReference type="InterPro" id="IPR000421">
    <property type="entry name" value="FA58C"/>
</dbReference>